<organism evidence="3 4">
    <name type="scientific">Spirulina subsalsa FACHB-351</name>
    <dbReference type="NCBI Taxonomy" id="234711"/>
    <lineage>
        <taxon>Bacteria</taxon>
        <taxon>Bacillati</taxon>
        <taxon>Cyanobacteriota</taxon>
        <taxon>Cyanophyceae</taxon>
        <taxon>Spirulinales</taxon>
        <taxon>Spirulinaceae</taxon>
        <taxon>Spirulina</taxon>
    </lineage>
</organism>
<evidence type="ECO:0000313" key="4">
    <source>
        <dbReference type="Proteomes" id="UP001526426"/>
    </source>
</evidence>
<sequence length="231" mass="25495">MKSYSRLGIATFLTAALSVAGMSVGQAMEFRPPDRGAPRSAADGGTRGCTVQESSQKTLKALTPGQALPLTLSTHPTFFWYMPETQAEVVTFVLNDRYENTVYSVTMDNPNQAGIMSISLPEEERYALKTGENYHWYVFLTCNANDPTGDVFVDGWVQRLDESDPLAQQLLSQGGNPDLTRFAEAGIWHEALAGLVKQRQNAPNDIELAASWQEFLESVNLGQLAQEPFLR</sequence>
<dbReference type="Proteomes" id="UP001526426">
    <property type="component" value="Unassembled WGS sequence"/>
</dbReference>
<proteinExistence type="predicted"/>
<protein>
    <submittedName>
        <fullName evidence="3">DUF928 domain-containing protein</fullName>
    </submittedName>
</protein>
<name>A0ABT3L2Q3_9CYAN</name>
<gene>
    <name evidence="3" type="ORF">K4A83_05840</name>
</gene>
<reference evidence="3 4" key="1">
    <citation type="submission" date="2021-08" db="EMBL/GenBank/DDBJ databases">
        <title>Draft genome sequence of Spirulina subsalsa with high tolerance to salinity and hype-accumulation of phycocyanin.</title>
        <authorList>
            <person name="Pei H."/>
            <person name="Jiang L."/>
        </authorList>
    </citation>
    <scope>NUCLEOTIDE SEQUENCE [LARGE SCALE GENOMIC DNA]</scope>
    <source>
        <strain evidence="3 4">FACHB-351</strain>
    </source>
</reference>
<dbReference type="EMBL" id="JAIHOM010000020">
    <property type="protein sequence ID" value="MCW6035795.1"/>
    <property type="molecule type" value="Genomic_DNA"/>
</dbReference>
<dbReference type="RefSeq" id="WP_265263510.1">
    <property type="nucleotide sequence ID" value="NZ_JAIHOM010000020.1"/>
</dbReference>
<dbReference type="InterPro" id="IPR010328">
    <property type="entry name" value="DUF928"/>
</dbReference>
<keyword evidence="2" id="KW-0732">Signal</keyword>
<evidence type="ECO:0000313" key="3">
    <source>
        <dbReference type="EMBL" id="MCW6035795.1"/>
    </source>
</evidence>
<dbReference type="Pfam" id="PF06051">
    <property type="entry name" value="DUF928"/>
    <property type="match status" value="1"/>
</dbReference>
<comment type="caution">
    <text evidence="3">The sequence shown here is derived from an EMBL/GenBank/DDBJ whole genome shotgun (WGS) entry which is preliminary data.</text>
</comment>
<feature type="region of interest" description="Disordered" evidence="1">
    <location>
        <begin position="30"/>
        <end position="49"/>
    </location>
</feature>
<accession>A0ABT3L2Q3</accession>
<keyword evidence="4" id="KW-1185">Reference proteome</keyword>
<evidence type="ECO:0000256" key="1">
    <source>
        <dbReference type="SAM" id="MobiDB-lite"/>
    </source>
</evidence>
<feature type="chain" id="PRO_5046192389" evidence="2">
    <location>
        <begin position="21"/>
        <end position="231"/>
    </location>
</feature>
<evidence type="ECO:0000256" key="2">
    <source>
        <dbReference type="SAM" id="SignalP"/>
    </source>
</evidence>
<feature type="signal peptide" evidence="2">
    <location>
        <begin position="1"/>
        <end position="20"/>
    </location>
</feature>